<evidence type="ECO:0000256" key="1">
    <source>
        <dbReference type="ARBA" id="ARBA00000022"/>
    </source>
</evidence>
<dbReference type="CDD" id="cd15457">
    <property type="entry name" value="NADAR"/>
    <property type="match status" value="1"/>
</dbReference>
<dbReference type="NCBIfam" id="TIGR02464">
    <property type="entry name" value="ribofla_fusion"/>
    <property type="match status" value="1"/>
</dbReference>
<name>A0A172T7F2_9DEIO</name>
<comment type="catalytic activity">
    <reaction evidence="2">
        <text>2,5-diamino-6-hydroxy-4-(5-phosphoribosylamino)-pyrimidine + H2O = 2,5,6-triamino-4-hydroxypyrimidine + D-ribose 5-phosphate</text>
        <dbReference type="Rhea" id="RHEA:23436"/>
        <dbReference type="ChEBI" id="CHEBI:15377"/>
        <dbReference type="ChEBI" id="CHEBI:58614"/>
        <dbReference type="ChEBI" id="CHEBI:78346"/>
        <dbReference type="ChEBI" id="CHEBI:137796"/>
    </reaction>
</comment>
<dbReference type="STRING" id="1182568.SU48_02730"/>
<dbReference type="KEGG" id="dpu:SU48_02730"/>
<feature type="domain" description="NADAR" evidence="3">
    <location>
        <begin position="6"/>
        <end position="154"/>
    </location>
</feature>
<protein>
    <recommendedName>
        <fullName evidence="3">NADAR domain-containing protein</fullName>
    </recommendedName>
</protein>
<dbReference type="EMBL" id="CP011387">
    <property type="protein sequence ID" value="ANE42856.1"/>
    <property type="molecule type" value="Genomic_DNA"/>
</dbReference>
<evidence type="ECO:0000313" key="4">
    <source>
        <dbReference type="EMBL" id="ANE42856.1"/>
    </source>
</evidence>
<sequence length="158" mass="17953">MTLPVYFYRTAHPFSNFHPSFFTADGVTYHTAEQYLMARKAQCFGDEERLTAILAAPTPDECKRLGRLVTPYDNAVWEAKRFEVALDMLRLKFGQNPKLRTVLLETGDAPLVEASPSDRIWGIGYREDDAEANRARWGQNLLGLALEQVRAEFRGQLG</sequence>
<proteinExistence type="predicted"/>
<organism evidence="4 5">
    <name type="scientific">Deinococcus puniceus</name>
    <dbReference type="NCBI Taxonomy" id="1182568"/>
    <lineage>
        <taxon>Bacteria</taxon>
        <taxon>Thermotogati</taxon>
        <taxon>Deinococcota</taxon>
        <taxon>Deinococci</taxon>
        <taxon>Deinococcales</taxon>
        <taxon>Deinococcaceae</taxon>
        <taxon>Deinococcus</taxon>
    </lineage>
</organism>
<evidence type="ECO:0000256" key="2">
    <source>
        <dbReference type="ARBA" id="ARBA00000751"/>
    </source>
</evidence>
<dbReference type="PATRIC" id="fig|1182568.3.peg.572"/>
<evidence type="ECO:0000259" key="3">
    <source>
        <dbReference type="Pfam" id="PF08719"/>
    </source>
</evidence>
<dbReference type="Proteomes" id="UP000077363">
    <property type="component" value="Chromosome"/>
</dbReference>
<keyword evidence="5" id="KW-1185">Reference proteome</keyword>
<gene>
    <name evidence="4" type="ORF">SU48_02730</name>
</gene>
<comment type="catalytic activity">
    <reaction evidence="1">
        <text>5-amino-6-(5-phospho-D-ribosylamino)uracil + H2O = 5,6-diaminouracil + D-ribose 5-phosphate</text>
        <dbReference type="Rhea" id="RHEA:55020"/>
        <dbReference type="ChEBI" id="CHEBI:15377"/>
        <dbReference type="ChEBI" id="CHEBI:46252"/>
        <dbReference type="ChEBI" id="CHEBI:58453"/>
        <dbReference type="ChEBI" id="CHEBI:78346"/>
    </reaction>
</comment>
<accession>A0A172T7F2</accession>
<dbReference type="Pfam" id="PF08719">
    <property type="entry name" value="NADAR"/>
    <property type="match status" value="1"/>
</dbReference>
<dbReference type="InterPro" id="IPR037238">
    <property type="entry name" value="YbiA-like_sf"/>
</dbReference>
<reference evidence="4 5" key="1">
    <citation type="submission" date="2015-01" db="EMBL/GenBank/DDBJ databases">
        <title>Deinococcus puniceus/DY1/ whole genome sequencing.</title>
        <authorList>
            <person name="Kim M.K."/>
            <person name="Srinivasan S."/>
            <person name="Lee J.-J."/>
        </authorList>
    </citation>
    <scope>NUCLEOTIDE SEQUENCE [LARGE SCALE GENOMIC DNA]</scope>
    <source>
        <strain evidence="4 5">DY1</strain>
    </source>
</reference>
<dbReference type="Gene3D" id="1.10.357.40">
    <property type="entry name" value="YbiA-like"/>
    <property type="match status" value="1"/>
</dbReference>
<dbReference type="AlphaFoldDB" id="A0A172T7F2"/>
<dbReference type="SUPFAM" id="SSF143990">
    <property type="entry name" value="YbiA-like"/>
    <property type="match status" value="1"/>
</dbReference>
<dbReference type="RefSeq" id="WP_064013911.1">
    <property type="nucleotide sequence ID" value="NZ_CP011387.1"/>
</dbReference>
<dbReference type="InterPro" id="IPR012816">
    <property type="entry name" value="NADAR"/>
</dbReference>
<evidence type="ECO:0000313" key="5">
    <source>
        <dbReference type="Proteomes" id="UP000077363"/>
    </source>
</evidence>
<dbReference type="OrthoDB" id="67297at2"/>